<sequence length="325" mass="36117">MSRDRPQKRAGAQRGQAATECVIIASLVLVPLFLLIPLLGKYIDIKQAAIQQARFEAWEYTAWFDHAEVLLSGISSDQRTGRRDFSETRVRGNNLFFSDPAAAAYTSPDSVPLRAFNPLWVDHRGDTLFTGGPSHFADGEFRQRNSPDPTSGLLDRGLVNDLLSLINWVTTLFGKLLHFLWSDAQFDALNTEGYFLSSFNVKVRNSYQVVPDMNRPNVDDQPITIQARASVLARGWNAGSTANASSESKGLVVTALLEPVSKFFNGAVDLLQRGVNRASHVLPISMTLPHGPQFGHVEDDLIPYEHLQGDRRTAKSHEGLFYYAE</sequence>
<keyword evidence="1" id="KW-0472">Membrane</keyword>
<reference evidence="2 3" key="1">
    <citation type="submission" date="2022-01" db="EMBL/GenBank/DDBJ databases">
        <title>Desulfofustis limnae sp. nov., a novel mesophilic sulfate-reducing bacterium isolated from marsh soil.</title>
        <authorList>
            <person name="Watanabe M."/>
            <person name="Takahashi A."/>
            <person name="Kojima H."/>
            <person name="Fukui M."/>
        </authorList>
    </citation>
    <scope>NUCLEOTIDE SEQUENCE [LARGE SCALE GENOMIC DNA]</scope>
    <source>
        <strain evidence="2 3">PPLL</strain>
    </source>
</reference>
<keyword evidence="1" id="KW-0812">Transmembrane</keyword>
<keyword evidence="1" id="KW-1133">Transmembrane helix</keyword>
<evidence type="ECO:0000313" key="3">
    <source>
        <dbReference type="Proteomes" id="UP000830055"/>
    </source>
</evidence>
<dbReference type="Proteomes" id="UP000830055">
    <property type="component" value="Chromosome"/>
</dbReference>
<organism evidence="2 3">
    <name type="scientific">Desulfofustis limnaeus</name>
    <dbReference type="NCBI Taxonomy" id="2740163"/>
    <lineage>
        <taxon>Bacteria</taxon>
        <taxon>Pseudomonadati</taxon>
        <taxon>Thermodesulfobacteriota</taxon>
        <taxon>Desulfobulbia</taxon>
        <taxon>Desulfobulbales</taxon>
        <taxon>Desulfocapsaceae</taxon>
        <taxon>Desulfofustis</taxon>
    </lineage>
</organism>
<evidence type="ECO:0000256" key="1">
    <source>
        <dbReference type="SAM" id="Phobius"/>
    </source>
</evidence>
<evidence type="ECO:0000313" key="2">
    <source>
        <dbReference type="EMBL" id="BDD88930.1"/>
    </source>
</evidence>
<accession>A0ABM7WD31</accession>
<proteinExistence type="predicted"/>
<name>A0ABM7WD31_9BACT</name>
<dbReference type="RefSeq" id="WP_284152258.1">
    <property type="nucleotide sequence ID" value="NZ_AP025516.1"/>
</dbReference>
<evidence type="ECO:0008006" key="4">
    <source>
        <dbReference type="Google" id="ProtNLM"/>
    </source>
</evidence>
<gene>
    <name evidence="2" type="ORF">DPPLL_32950</name>
</gene>
<keyword evidence="3" id="KW-1185">Reference proteome</keyword>
<feature type="transmembrane region" description="Helical" evidence="1">
    <location>
        <begin position="21"/>
        <end position="40"/>
    </location>
</feature>
<dbReference type="EMBL" id="AP025516">
    <property type="protein sequence ID" value="BDD88930.1"/>
    <property type="molecule type" value="Genomic_DNA"/>
</dbReference>
<protein>
    <recommendedName>
        <fullName evidence="4">Pilus assembly protein</fullName>
    </recommendedName>
</protein>